<evidence type="ECO:0000313" key="3">
    <source>
        <dbReference type="EMBL" id="SHO49807.1"/>
    </source>
</evidence>
<dbReference type="RefSeq" id="WP_073614560.1">
    <property type="nucleotide sequence ID" value="NZ_FRFE01000015.1"/>
</dbReference>
<protein>
    <submittedName>
        <fullName evidence="3">Uncharacterized protein</fullName>
    </submittedName>
</protein>
<name>A0A1M7YB10_9BACT</name>
<dbReference type="EMBL" id="FRFE01000015">
    <property type="protein sequence ID" value="SHO49807.1"/>
    <property type="molecule type" value="Genomic_DNA"/>
</dbReference>
<sequence>MDHLDTLLNNPEVRVLGCLLEKEMATPEYYPLTLNALINACNQKTNREPVVVYDETTVMSAVEGLRSRKMVRQSSIGRALKFEQIFSDSRNFIAKEKAIICILLLRGPQTIGEIRGRTDRLYSFSDLDEVRATLENLEETGIVKRLPMQPGRKEARYGHLLGGESLENSEQSASGIGGDELPGAQSTSRIEELQEQINSLQEELDQLRQEFATFRSQFE</sequence>
<dbReference type="PANTHER" id="PTHR38768">
    <property type="entry name" value="UPF0502 PROTEIN YCEH"/>
    <property type="match status" value="1"/>
</dbReference>
<accession>A0A1M7YB10</accession>
<organism evidence="3 4">
    <name type="scientific">Desulfopila aestuarii DSM 18488</name>
    <dbReference type="NCBI Taxonomy" id="1121416"/>
    <lineage>
        <taxon>Bacteria</taxon>
        <taxon>Pseudomonadati</taxon>
        <taxon>Thermodesulfobacteriota</taxon>
        <taxon>Desulfobulbia</taxon>
        <taxon>Desulfobulbales</taxon>
        <taxon>Desulfocapsaceae</taxon>
        <taxon>Desulfopila</taxon>
    </lineage>
</organism>
<keyword evidence="4" id="KW-1185">Reference proteome</keyword>
<dbReference type="STRING" id="1121416.SAMN02745220_03103"/>
<dbReference type="Gene3D" id="1.10.10.10">
    <property type="entry name" value="Winged helix-like DNA-binding domain superfamily/Winged helix DNA-binding domain"/>
    <property type="match status" value="2"/>
</dbReference>
<dbReference type="Proteomes" id="UP000184603">
    <property type="component" value="Unassembled WGS sequence"/>
</dbReference>
<dbReference type="InterPro" id="IPR007432">
    <property type="entry name" value="DUF480"/>
</dbReference>
<dbReference type="AlphaFoldDB" id="A0A1M7YB10"/>
<evidence type="ECO:0000256" key="1">
    <source>
        <dbReference type="HAMAP-Rule" id="MF_01584"/>
    </source>
</evidence>
<dbReference type="OrthoDB" id="9784785at2"/>
<comment type="similarity">
    <text evidence="1">Belongs to the UPF0502 family.</text>
</comment>
<proteinExistence type="inferred from homology"/>
<evidence type="ECO:0000313" key="4">
    <source>
        <dbReference type="Proteomes" id="UP000184603"/>
    </source>
</evidence>
<evidence type="ECO:0000256" key="2">
    <source>
        <dbReference type="SAM" id="MobiDB-lite"/>
    </source>
</evidence>
<reference evidence="3 4" key="1">
    <citation type="submission" date="2016-12" db="EMBL/GenBank/DDBJ databases">
        <authorList>
            <person name="Song W.-J."/>
            <person name="Kurnit D.M."/>
        </authorList>
    </citation>
    <scope>NUCLEOTIDE SEQUENCE [LARGE SCALE GENOMIC DNA]</scope>
    <source>
        <strain evidence="3 4">DSM 18488</strain>
    </source>
</reference>
<dbReference type="HAMAP" id="MF_01584">
    <property type="entry name" value="UPF0502"/>
    <property type="match status" value="1"/>
</dbReference>
<dbReference type="PANTHER" id="PTHR38768:SF1">
    <property type="entry name" value="UPF0502 PROTEIN YCEH"/>
    <property type="match status" value="1"/>
</dbReference>
<feature type="region of interest" description="Disordered" evidence="2">
    <location>
        <begin position="168"/>
        <end position="190"/>
    </location>
</feature>
<gene>
    <name evidence="3" type="ORF">SAMN02745220_03103</name>
</gene>
<dbReference type="InterPro" id="IPR036390">
    <property type="entry name" value="WH_DNA-bd_sf"/>
</dbReference>
<dbReference type="SUPFAM" id="SSF46785">
    <property type="entry name" value="Winged helix' DNA-binding domain"/>
    <property type="match status" value="2"/>
</dbReference>
<dbReference type="InterPro" id="IPR036388">
    <property type="entry name" value="WH-like_DNA-bd_sf"/>
</dbReference>
<dbReference type="Pfam" id="PF04337">
    <property type="entry name" value="DUF480"/>
    <property type="match status" value="1"/>
</dbReference>